<dbReference type="InterPro" id="IPR043129">
    <property type="entry name" value="ATPase_NBD"/>
</dbReference>
<dbReference type="GO" id="GO:0006083">
    <property type="term" value="P:acetate metabolic process"/>
    <property type="evidence" value="ECO:0007669"/>
    <property type="project" value="TreeGrafter"/>
</dbReference>
<dbReference type="AlphaFoldDB" id="A0A9X3JFT6"/>
<evidence type="ECO:0000256" key="3">
    <source>
        <dbReference type="ARBA" id="ARBA00022490"/>
    </source>
</evidence>
<dbReference type="InterPro" id="IPR011245">
    <property type="entry name" value="Butyrate_kin"/>
</dbReference>
<dbReference type="SUPFAM" id="SSF53067">
    <property type="entry name" value="Actin-like ATPase domain"/>
    <property type="match status" value="2"/>
</dbReference>
<dbReference type="PRINTS" id="PR00471">
    <property type="entry name" value="ACETATEKNASE"/>
</dbReference>
<keyword evidence="4 9" id="KW-0808">Transferase</keyword>
<dbReference type="GO" id="GO:0005737">
    <property type="term" value="C:cytoplasm"/>
    <property type="evidence" value="ECO:0007669"/>
    <property type="project" value="UniProtKB-SubCell"/>
</dbReference>
<keyword evidence="3 9" id="KW-0963">Cytoplasm</keyword>
<dbReference type="HAMAP" id="MF_00542">
    <property type="entry name" value="Butyrate_kinase"/>
    <property type="match status" value="1"/>
</dbReference>
<dbReference type="NCBIfam" id="NF002834">
    <property type="entry name" value="PRK03011.1-5"/>
    <property type="match status" value="1"/>
</dbReference>
<name>A0A9X3JFT6_9LACT</name>
<evidence type="ECO:0000256" key="7">
    <source>
        <dbReference type="ARBA" id="ARBA00022840"/>
    </source>
</evidence>
<comment type="catalytic activity">
    <reaction evidence="8 9">
        <text>butanoate + ATP = butanoyl phosphate + ADP</text>
        <dbReference type="Rhea" id="RHEA:13585"/>
        <dbReference type="ChEBI" id="CHEBI:17968"/>
        <dbReference type="ChEBI" id="CHEBI:30616"/>
        <dbReference type="ChEBI" id="CHEBI:58079"/>
        <dbReference type="ChEBI" id="CHEBI:456216"/>
        <dbReference type="EC" id="2.7.2.7"/>
    </reaction>
</comment>
<keyword evidence="5 9" id="KW-0547">Nucleotide-binding</keyword>
<dbReference type="EC" id="2.7.2.7" evidence="9"/>
<evidence type="ECO:0000256" key="1">
    <source>
        <dbReference type="ARBA" id="ARBA00004496"/>
    </source>
</evidence>
<dbReference type="PIRSF" id="PIRSF036458">
    <property type="entry name" value="Butyrate_kin"/>
    <property type="match status" value="1"/>
</dbReference>
<dbReference type="InterPro" id="IPR023865">
    <property type="entry name" value="Aliphatic_acid_kinase_CS"/>
</dbReference>
<evidence type="ECO:0000256" key="9">
    <source>
        <dbReference type="HAMAP-Rule" id="MF_00542"/>
    </source>
</evidence>
<evidence type="ECO:0000256" key="10">
    <source>
        <dbReference type="RuleBase" id="RU003835"/>
    </source>
</evidence>
<dbReference type="GO" id="GO:0005524">
    <property type="term" value="F:ATP binding"/>
    <property type="evidence" value="ECO:0007669"/>
    <property type="project" value="UniProtKB-KW"/>
</dbReference>
<gene>
    <name evidence="9 11" type="primary">buk</name>
    <name evidence="11" type="ORF">OW157_06975</name>
</gene>
<dbReference type="PROSITE" id="PS01076">
    <property type="entry name" value="ACETATE_KINASE_2"/>
    <property type="match status" value="1"/>
</dbReference>
<dbReference type="PANTHER" id="PTHR21060:SF3">
    <property type="entry name" value="BUTYRATE KINASE 2-RELATED"/>
    <property type="match status" value="1"/>
</dbReference>
<keyword evidence="12" id="KW-1185">Reference proteome</keyword>
<dbReference type="Gene3D" id="3.30.420.40">
    <property type="match status" value="2"/>
</dbReference>
<comment type="caution">
    <text evidence="11">The sequence shown here is derived from an EMBL/GenBank/DDBJ whole genome shotgun (WGS) entry which is preliminary data.</text>
</comment>
<dbReference type="NCBIfam" id="TIGR02707">
    <property type="entry name" value="butyr_kinase"/>
    <property type="match status" value="1"/>
</dbReference>
<dbReference type="Proteomes" id="UP001146670">
    <property type="component" value="Unassembled WGS sequence"/>
</dbReference>
<evidence type="ECO:0000313" key="12">
    <source>
        <dbReference type="Proteomes" id="UP001146670"/>
    </source>
</evidence>
<dbReference type="CDD" id="cd24011">
    <property type="entry name" value="ASKHA_NBD_BK"/>
    <property type="match status" value="1"/>
</dbReference>
<dbReference type="InterPro" id="IPR000890">
    <property type="entry name" value="Aliphatic_acid_kin_short-chain"/>
</dbReference>
<evidence type="ECO:0000256" key="5">
    <source>
        <dbReference type="ARBA" id="ARBA00022741"/>
    </source>
</evidence>
<dbReference type="PANTHER" id="PTHR21060">
    <property type="entry name" value="ACETATE KINASE"/>
    <property type="match status" value="1"/>
</dbReference>
<keyword evidence="7 9" id="KW-0067">ATP-binding</keyword>
<sequence length="358" mass="39027">MTAVTLVINPGSTSTKLALFASEDVRQEETIRHPQSELAAYENLLDQIDYRLSLVESFLTRCLSEDDQLNGIVARGGLLQAIPGGTYAVNETMLADLMASRYGLHACNLGAILADKLARKFDVPAYIVDPVVVDELNPLARYSGVKEFDRRSVGHALNQKAMARQACLDLDKKYEDSQVIVAHMGGGISIGAHSHGQMIDMVNGLDGEGPFTPERSGALPLFELADYILTNDMSMDQIKSWLVGNSGLMSYLGETDLRIVEENIQAGDQNAAQVVEAMSYQVAKSMVSLAAVVKGQVDGLVLTGGLAYSQAFTEAIKERIDWLAPVCIYPGEQEMEALYQGFMRVVNGQEKAKTYLHN</sequence>
<evidence type="ECO:0000256" key="8">
    <source>
        <dbReference type="ARBA" id="ARBA00048596"/>
    </source>
</evidence>
<dbReference type="GO" id="GO:0008776">
    <property type="term" value="F:acetate kinase activity"/>
    <property type="evidence" value="ECO:0007669"/>
    <property type="project" value="TreeGrafter"/>
</dbReference>
<organism evidence="11 12">
    <name type="scientific">Aerococcus kribbianus</name>
    <dbReference type="NCBI Taxonomy" id="2999064"/>
    <lineage>
        <taxon>Bacteria</taxon>
        <taxon>Bacillati</taxon>
        <taxon>Bacillota</taxon>
        <taxon>Bacilli</taxon>
        <taxon>Lactobacillales</taxon>
        <taxon>Aerococcaceae</taxon>
        <taxon>Aerococcus</taxon>
    </lineage>
</organism>
<reference evidence="11" key="1">
    <citation type="submission" date="2022-12" db="EMBL/GenBank/DDBJ databases">
        <title>Description and comparative metabolic analysis of Aerococcus sp. nov., isolated from the feces of a pig.</title>
        <authorList>
            <person name="Chang Y.-H."/>
        </authorList>
    </citation>
    <scope>NUCLEOTIDE SEQUENCE</scope>
    <source>
        <strain evidence="11">YH-aer222</strain>
    </source>
</reference>
<dbReference type="Pfam" id="PF00871">
    <property type="entry name" value="Acetate_kinase"/>
    <property type="match status" value="1"/>
</dbReference>
<dbReference type="GO" id="GO:0047761">
    <property type="term" value="F:butyrate kinase activity"/>
    <property type="evidence" value="ECO:0007669"/>
    <property type="project" value="UniProtKB-UniRule"/>
</dbReference>
<evidence type="ECO:0000256" key="2">
    <source>
        <dbReference type="ARBA" id="ARBA00008748"/>
    </source>
</evidence>
<dbReference type="EMBL" id="JAPRFR010000003">
    <property type="protein sequence ID" value="MCZ0726296.1"/>
    <property type="molecule type" value="Genomic_DNA"/>
</dbReference>
<dbReference type="PROSITE" id="PS01075">
    <property type="entry name" value="ACETATE_KINASE_1"/>
    <property type="match status" value="1"/>
</dbReference>
<comment type="subcellular location">
    <subcellularLocation>
        <location evidence="1 9">Cytoplasm</location>
    </subcellularLocation>
</comment>
<dbReference type="RefSeq" id="WP_268752626.1">
    <property type="nucleotide sequence ID" value="NZ_JAPRFQ010000003.1"/>
</dbReference>
<proteinExistence type="inferred from homology"/>
<accession>A0A9X3JFT6</accession>
<keyword evidence="6 9" id="KW-0418">Kinase</keyword>
<evidence type="ECO:0000313" key="11">
    <source>
        <dbReference type="EMBL" id="MCZ0726296.1"/>
    </source>
</evidence>
<evidence type="ECO:0000256" key="6">
    <source>
        <dbReference type="ARBA" id="ARBA00022777"/>
    </source>
</evidence>
<protein>
    <recommendedName>
        <fullName evidence="9">Probable butyrate kinase</fullName>
        <shortName evidence="9">BK</shortName>
        <ecNumber evidence="9">2.7.2.7</ecNumber>
    </recommendedName>
    <alternativeName>
        <fullName evidence="9">Branched-chain carboxylic acid kinase</fullName>
    </alternativeName>
</protein>
<evidence type="ECO:0000256" key="4">
    <source>
        <dbReference type="ARBA" id="ARBA00022679"/>
    </source>
</evidence>
<comment type="similarity">
    <text evidence="2 9 10">Belongs to the acetokinase family.</text>
</comment>